<reference evidence="2" key="1">
    <citation type="journal article" date="2019" name="Int. J. Syst. Evol. Microbiol.">
        <title>The Global Catalogue of Microorganisms (GCM) 10K type strain sequencing project: providing services to taxonomists for standard genome sequencing and annotation.</title>
        <authorList>
            <consortium name="The Broad Institute Genomics Platform"/>
            <consortium name="The Broad Institute Genome Sequencing Center for Infectious Disease"/>
            <person name="Wu L."/>
            <person name="Ma J."/>
        </authorList>
    </citation>
    <scope>NUCLEOTIDE SEQUENCE [LARGE SCALE GENOMIC DNA]</scope>
    <source>
        <strain evidence="2">CGMCC 1.3601</strain>
    </source>
</reference>
<protein>
    <submittedName>
        <fullName evidence="1">Uncharacterized protein</fullName>
    </submittedName>
</protein>
<name>A0ABQ2CIT6_9MICC</name>
<accession>A0ABQ2CIT6</accession>
<evidence type="ECO:0000313" key="1">
    <source>
        <dbReference type="EMBL" id="GGI89633.1"/>
    </source>
</evidence>
<dbReference type="Proteomes" id="UP000658754">
    <property type="component" value="Unassembled WGS sequence"/>
</dbReference>
<comment type="caution">
    <text evidence="1">The sequence shown here is derived from an EMBL/GenBank/DDBJ whole genome shotgun (WGS) entry which is preliminary data.</text>
</comment>
<keyword evidence="2" id="KW-1185">Reference proteome</keyword>
<sequence>MCSLRYESNHQLAVSLATSLDRDGQQVTAFVPPGYERYVRILNPIEIAPGLVIMWSDVVKRGGLEASPWMQWDEVTVSHEAMPANNSQPDMGNPHPSLAKALIRVLDLDSSGYNFATWEGYAEEDGKSVIEFSPAHRGMVLYSGSLVDEKGTAIVPITDSGRVPMYWWPDDLHWCIGQDIYARSLIIGCDGAIAGKILADPELDAYLIRETDTVLPEDF</sequence>
<dbReference type="EMBL" id="BMKV01000005">
    <property type="protein sequence ID" value="GGI89633.1"/>
    <property type="molecule type" value="Genomic_DNA"/>
</dbReference>
<evidence type="ECO:0000313" key="2">
    <source>
        <dbReference type="Proteomes" id="UP000658754"/>
    </source>
</evidence>
<proteinExistence type="predicted"/>
<gene>
    <name evidence="1" type="ORF">GCM10007175_28670</name>
</gene>
<dbReference type="RefSeq" id="WP_188731224.1">
    <property type="nucleotide sequence ID" value="NZ_BMKV01000005.1"/>
</dbReference>
<organism evidence="1 2">
    <name type="scientific">Pseudarthrobacter scleromae</name>
    <dbReference type="NCBI Taxonomy" id="158897"/>
    <lineage>
        <taxon>Bacteria</taxon>
        <taxon>Bacillati</taxon>
        <taxon>Actinomycetota</taxon>
        <taxon>Actinomycetes</taxon>
        <taxon>Micrococcales</taxon>
        <taxon>Micrococcaceae</taxon>
        <taxon>Pseudarthrobacter</taxon>
    </lineage>
</organism>